<dbReference type="PANTHER" id="PTHR10686:SF37">
    <property type="entry name" value="THIAMINE TRANSPORTER 2"/>
    <property type="match status" value="1"/>
</dbReference>
<feature type="non-terminal residue" evidence="8">
    <location>
        <position position="1"/>
    </location>
</feature>
<feature type="non-terminal residue" evidence="8">
    <location>
        <position position="476"/>
    </location>
</feature>
<dbReference type="AlphaFoldDB" id="A0A8J7NQ16"/>
<gene>
    <name evidence="8" type="primary">Slc19a3_0</name>
    <name evidence="8" type="ORF">GTO95_0007193</name>
</gene>
<name>A0A8J7NQ16_ATRSP</name>
<comment type="caution">
    <text evidence="8">The sequence shown here is derived from an EMBL/GenBank/DDBJ whole genome shotgun (WGS) entry which is preliminary data.</text>
</comment>
<evidence type="ECO:0000256" key="6">
    <source>
        <dbReference type="ARBA" id="ARBA00023136"/>
    </source>
</evidence>
<dbReference type="EMBL" id="JAAWVO010027071">
    <property type="protein sequence ID" value="MBN3316140.1"/>
    <property type="molecule type" value="Genomic_DNA"/>
</dbReference>
<evidence type="ECO:0000256" key="7">
    <source>
        <dbReference type="SAM" id="Phobius"/>
    </source>
</evidence>
<organism evidence="8 9">
    <name type="scientific">Atractosteus spatula</name>
    <name type="common">Alligator gar</name>
    <name type="synonym">Lepisosteus spatula</name>
    <dbReference type="NCBI Taxonomy" id="7917"/>
    <lineage>
        <taxon>Eukaryota</taxon>
        <taxon>Metazoa</taxon>
        <taxon>Chordata</taxon>
        <taxon>Craniata</taxon>
        <taxon>Vertebrata</taxon>
        <taxon>Euteleostomi</taxon>
        <taxon>Actinopterygii</taxon>
        <taxon>Neopterygii</taxon>
        <taxon>Holostei</taxon>
        <taxon>Semionotiformes</taxon>
        <taxon>Lepisosteidae</taxon>
        <taxon>Atractosteus</taxon>
    </lineage>
</organism>
<dbReference type="Pfam" id="PF01770">
    <property type="entry name" value="Folate_carrier"/>
    <property type="match status" value="1"/>
</dbReference>
<keyword evidence="6 7" id="KW-0472">Membrane</keyword>
<evidence type="ECO:0000313" key="9">
    <source>
        <dbReference type="Proteomes" id="UP000736164"/>
    </source>
</evidence>
<dbReference type="Proteomes" id="UP000736164">
    <property type="component" value="Unassembled WGS sequence"/>
</dbReference>
<proteinExistence type="inferred from homology"/>
<dbReference type="NCBIfam" id="TIGR00806">
    <property type="entry name" value="rfc"/>
    <property type="match status" value="1"/>
</dbReference>
<dbReference type="PANTHER" id="PTHR10686">
    <property type="entry name" value="FOLATE TRANSPORTER"/>
    <property type="match status" value="1"/>
</dbReference>
<keyword evidence="9" id="KW-1185">Reference proteome</keyword>
<dbReference type="SUPFAM" id="SSF103473">
    <property type="entry name" value="MFS general substrate transporter"/>
    <property type="match status" value="1"/>
</dbReference>
<feature type="transmembrane region" description="Helical" evidence="7">
    <location>
        <begin position="167"/>
        <end position="190"/>
    </location>
</feature>
<comment type="similarity">
    <text evidence="2">Belongs to the reduced folate carrier (RFC) transporter (TC 2.A.48) family.</text>
</comment>
<feature type="transmembrane region" description="Helical" evidence="7">
    <location>
        <begin position="58"/>
        <end position="76"/>
    </location>
</feature>
<evidence type="ECO:0000256" key="1">
    <source>
        <dbReference type="ARBA" id="ARBA00004141"/>
    </source>
</evidence>
<evidence type="ECO:0000313" key="8">
    <source>
        <dbReference type="EMBL" id="MBN3316140.1"/>
    </source>
</evidence>
<keyword evidence="3" id="KW-0813">Transport</keyword>
<protein>
    <submittedName>
        <fullName evidence="8">S19A3 protein</fullName>
    </submittedName>
</protein>
<comment type="subcellular location">
    <subcellularLocation>
        <location evidence="1">Membrane</location>
        <topology evidence="1">Multi-pass membrane protein</topology>
    </subcellularLocation>
</comment>
<feature type="transmembrane region" description="Helical" evidence="7">
    <location>
        <begin position="83"/>
        <end position="102"/>
    </location>
</feature>
<dbReference type="Gene3D" id="1.20.1250.20">
    <property type="entry name" value="MFS general substrate transporter like domains"/>
    <property type="match status" value="1"/>
</dbReference>
<evidence type="ECO:0000256" key="2">
    <source>
        <dbReference type="ARBA" id="ARBA00005773"/>
    </source>
</evidence>
<feature type="transmembrane region" description="Helical" evidence="7">
    <location>
        <begin position="108"/>
        <end position="130"/>
    </location>
</feature>
<evidence type="ECO:0000256" key="4">
    <source>
        <dbReference type="ARBA" id="ARBA00022692"/>
    </source>
</evidence>
<accession>A0A8J7NQ16</accession>
<feature type="transmembrane region" description="Helical" evidence="7">
    <location>
        <begin position="142"/>
        <end position="161"/>
    </location>
</feature>
<dbReference type="InterPro" id="IPR036259">
    <property type="entry name" value="MFS_trans_sf"/>
</dbReference>
<keyword evidence="4 7" id="KW-0812">Transmembrane</keyword>
<feature type="transmembrane region" description="Helical" evidence="7">
    <location>
        <begin position="297"/>
        <end position="316"/>
    </location>
</feature>
<dbReference type="PIRSF" id="PIRSF028739">
    <property type="entry name" value="Folate_carrier"/>
    <property type="match status" value="1"/>
</dbReference>
<feature type="transmembrane region" description="Helical" evidence="7">
    <location>
        <begin position="265"/>
        <end position="285"/>
    </location>
</feature>
<dbReference type="GO" id="GO:0005886">
    <property type="term" value="C:plasma membrane"/>
    <property type="evidence" value="ECO:0007669"/>
    <property type="project" value="TreeGrafter"/>
</dbReference>
<reference evidence="8" key="1">
    <citation type="journal article" date="2021" name="Cell">
        <title>Tracing the genetic footprints of vertebrate landing in non-teleost ray-finned fishes.</title>
        <authorList>
            <person name="Bi X."/>
            <person name="Wang K."/>
            <person name="Yang L."/>
            <person name="Pan H."/>
            <person name="Jiang H."/>
            <person name="Wei Q."/>
            <person name="Fang M."/>
            <person name="Yu H."/>
            <person name="Zhu C."/>
            <person name="Cai Y."/>
            <person name="He Y."/>
            <person name="Gan X."/>
            <person name="Zeng H."/>
            <person name="Yu D."/>
            <person name="Zhu Y."/>
            <person name="Jiang H."/>
            <person name="Qiu Q."/>
            <person name="Yang H."/>
            <person name="Zhang Y.E."/>
            <person name="Wang W."/>
            <person name="Zhu M."/>
            <person name="He S."/>
            <person name="Zhang G."/>
        </authorList>
    </citation>
    <scope>NUCLEOTIDE SEQUENCE</scope>
    <source>
        <strain evidence="8">Allg_001</strain>
    </source>
</reference>
<feature type="transmembrane region" description="Helical" evidence="7">
    <location>
        <begin position="421"/>
        <end position="441"/>
    </location>
</feature>
<feature type="transmembrane region" description="Helical" evidence="7">
    <location>
        <begin position="386"/>
        <end position="409"/>
    </location>
</feature>
<evidence type="ECO:0000256" key="3">
    <source>
        <dbReference type="ARBA" id="ARBA00022448"/>
    </source>
</evidence>
<evidence type="ECO:0000256" key="5">
    <source>
        <dbReference type="ARBA" id="ARBA00022989"/>
    </source>
</evidence>
<dbReference type="GO" id="GO:0090482">
    <property type="term" value="F:vitamin transmembrane transporter activity"/>
    <property type="evidence" value="ECO:0007669"/>
    <property type="project" value="InterPro"/>
</dbReference>
<dbReference type="InterPro" id="IPR002666">
    <property type="entry name" value="Folate_carrier"/>
</dbReference>
<keyword evidence="5 7" id="KW-1133">Transmembrane helix</keyword>
<sequence length="476" mass="53555">MNCWNNLQRSGWAYPTLVLCVYGFFTMMRPGEPFLTPYLIGTSKNLTIQQVSRQVYPVWTYTNFLLLIPIFLMTDYLRYKPVIVLQGLGYVVCWLLLLFGPGVEASQFAVFSYGIATASEVGYFSYIYSVVSLEHYQKVTSYCRSTTLVGYAVGSVLGQLLVSLGNVSFYCLNIITVISLAIAFFISFLLPMPQRSLLFHENHLATNNSIDIVPAVPLDSGNVSSSCIISDERKRDRSSFLNGIYQLWVDCKECYSSRKLIPFSLWWAMGTCGYYQVISYVQVLWSLKQPSENFTIYNGGVDAFATFSGAAVSFAVGHISFSWSIWGELMLGLFSAVSASAVYLMDLTADIWVCYTCYVVFKSSYMQLITICTFQIAKTLSKERYALIFGINTFVAVTLQSILTAIVINTKSLHLTITSQYFVYGTYFAAVALVFLTRGIYSVFYVKCRMAEENITGDTISERNTTIPQSAHLDMY</sequence>
<dbReference type="FunFam" id="1.20.1250.20:FF:000225">
    <property type="entry name" value="Solute carrier family 19 member 1"/>
    <property type="match status" value="1"/>
</dbReference>